<dbReference type="InterPro" id="IPR029021">
    <property type="entry name" value="Prot-tyrosine_phosphatase-like"/>
</dbReference>
<dbReference type="InterPro" id="IPR000340">
    <property type="entry name" value="Dual-sp_phosphatase_cat-dom"/>
</dbReference>
<dbReference type="PROSITE" id="PS50054">
    <property type="entry name" value="TYR_PHOSPHATASE_DUAL"/>
    <property type="match status" value="1"/>
</dbReference>
<dbReference type="InterPro" id="IPR020422">
    <property type="entry name" value="TYR_PHOSPHATASE_DUAL_dom"/>
</dbReference>
<dbReference type="Gene3D" id="3.90.190.10">
    <property type="entry name" value="Protein tyrosine phosphatase superfamily"/>
    <property type="match status" value="1"/>
</dbReference>
<comment type="similarity">
    <text evidence="1">Belongs to the protein-tyrosine phosphatase family. Non-receptor class dual specificity subfamily.</text>
</comment>
<dbReference type="AlphaFoldDB" id="A0A7S1VI70"/>
<proteinExistence type="inferred from homology"/>
<evidence type="ECO:0000259" key="6">
    <source>
        <dbReference type="PROSITE" id="PS50056"/>
    </source>
</evidence>
<evidence type="ECO:0000256" key="2">
    <source>
        <dbReference type="ARBA" id="ARBA00013064"/>
    </source>
</evidence>
<dbReference type="SUPFAM" id="SSF52799">
    <property type="entry name" value="(Phosphotyrosine protein) phosphatases II"/>
    <property type="match status" value="1"/>
</dbReference>
<dbReference type="PROSITE" id="PS00383">
    <property type="entry name" value="TYR_PHOSPHATASE_1"/>
    <property type="match status" value="1"/>
</dbReference>
<dbReference type="SMART" id="SM00195">
    <property type="entry name" value="DSPc"/>
    <property type="match status" value="1"/>
</dbReference>
<feature type="domain" description="Tyrosine-protein phosphatase" evidence="5">
    <location>
        <begin position="2"/>
        <end position="158"/>
    </location>
</feature>
<dbReference type="InterPro" id="IPR000387">
    <property type="entry name" value="Tyr_Pase_dom"/>
</dbReference>
<sequence length="169" mass="19144">MNDCVVLERLYLGCLSDVNKIASMPRGQQSDRWTVVSILSRKGLIGLAKEEVLKLPTHRVTHVIWELKDRVNAPFLCEELLRVLQTIEESLDDGNYVLVHCYQGKSRSAAVVAAYMIHKRVHSTLRDTMDSIRQVRPVADPNMGFIAALKAIERADGDVPLAVHRWNDR</sequence>
<dbReference type="InterPro" id="IPR016130">
    <property type="entry name" value="Tyr_Pase_AS"/>
</dbReference>
<feature type="domain" description="Tyrosine specific protein phosphatases" evidence="6">
    <location>
        <begin position="78"/>
        <end position="137"/>
    </location>
</feature>
<organism evidence="7">
    <name type="scientific">Grammatophora oceanica</name>
    <dbReference type="NCBI Taxonomy" id="210454"/>
    <lineage>
        <taxon>Eukaryota</taxon>
        <taxon>Sar</taxon>
        <taxon>Stramenopiles</taxon>
        <taxon>Ochrophyta</taxon>
        <taxon>Bacillariophyta</taxon>
        <taxon>Fragilariophyceae</taxon>
        <taxon>Fragilariophycidae</taxon>
        <taxon>Rhabdonematales</taxon>
        <taxon>Grammatophoraceae</taxon>
        <taxon>Grammatophora</taxon>
    </lineage>
</organism>
<dbReference type="EC" id="3.1.3.48" evidence="2"/>
<reference evidence="7" key="1">
    <citation type="submission" date="2021-01" db="EMBL/GenBank/DDBJ databases">
        <authorList>
            <person name="Corre E."/>
            <person name="Pelletier E."/>
            <person name="Niang G."/>
            <person name="Scheremetjew M."/>
            <person name="Finn R."/>
            <person name="Kale V."/>
            <person name="Holt S."/>
            <person name="Cochrane G."/>
            <person name="Meng A."/>
            <person name="Brown T."/>
            <person name="Cohen L."/>
        </authorList>
    </citation>
    <scope>NUCLEOTIDE SEQUENCE</scope>
    <source>
        <strain evidence="7">CCMP 410</strain>
    </source>
</reference>
<accession>A0A7S1VI70</accession>
<dbReference type="EMBL" id="HBGK01041348">
    <property type="protein sequence ID" value="CAD9300795.1"/>
    <property type="molecule type" value="Transcribed_RNA"/>
</dbReference>
<dbReference type="GO" id="GO:0004725">
    <property type="term" value="F:protein tyrosine phosphatase activity"/>
    <property type="evidence" value="ECO:0007669"/>
    <property type="project" value="UniProtKB-EC"/>
</dbReference>
<protein>
    <recommendedName>
        <fullName evidence="2">protein-tyrosine-phosphatase</fullName>
        <ecNumber evidence="2">3.1.3.48</ecNumber>
    </recommendedName>
</protein>
<dbReference type="Pfam" id="PF00782">
    <property type="entry name" value="DSPc"/>
    <property type="match status" value="1"/>
</dbReference>
<dbReference type="PROSITE" id="PS50056">
    <property type="entry name" value="TYR_PHOSPHATASE_2"/>
    <property type="match status" value="1"/>
</dbReference>
<evidence type="ECO:0000259" key="5">
    <source>
        <dbReference type="PROSITE" id="PS50054"/>
    </source>
</evidence>
<gene>
    <name evidence="7" type="ORF">GOCE00092_LOCUS21587</name>
</gene>
<evidence type="ECO:0000256" key="4">
    <source>
        <dbReference type="ARBA" id="ARBA00022912"/>
    </source>
</evidence>
<evidence type="ECO:0000256" key="1">
    <source>
        <dbReference type="ARBA" id="ARBA00008601"/>
    </source>
</evidence>
<name>A0A7S1VI70_9STRA</name>
<evidence type="ECO:0000256" key="3">
    <source>
        <dbReference type="ARBA" id="ARBA00022801"/>
    </source>
</evidence>
<dbReference type="GO" id="GO:0008138">
    <property type="term" value="F:protein tyrosine/serine/threonine phosphatase activity"/>
    <property type="evidence" value="ECO:0007669"/>
    <property type="project" value="TreeGrafter"/>
</dbReference>
<dbReference type="PANTHER" id="PTHR45848">
    <property type="entry name" value="DUAL SPECIFICITY PROTEIN PHOSPHATASE 12 FAMILY MEMBER"/>
    <property type="match status" value="1"/>
</dbReference>
<keyword evidence="3" id="KW-0378">Hydrolase</keyword>
<dbReference type="CDD" id="cd14498">
    <property type="entry name" value="DSP"/>
    <property type="match status" value="1"/>
</dbReference>
<evidence type="ECO:0000313" key="7">
    <source>
        <dbReference type="EMBL" id="CAD9300795.1"/>
    </source>
</evidence>
<keyword evidence="4" id="KW-0904">Protein phosphatase</keyword>
<dbReference type="PANTHER" id="PTHR45848:SF4">
    <property type="entry name" value="DUAL SPECIFICITY PROTEIN PHOSPHATASE 12"/>
    <property type="match status" value="1"/>
</dbReference>